<dbReference type="AlphaFoldDB" id="A0A8G2CL79"/>
<name>A0A8G2CL79_ACIRU</name>
<reference evidence="1 2" key="1">
    <citation type="submission" date="2017-01" db="EMBL/GenBank/DDBJ databases">
        <authorList>
            <person name="Varghese N."/>
            <person name="Submissions S."/>
        </authorList>
    </citation>
    <scope>NUCLEOTIDE SEQUENCE [LARGE SCALE GENOMIC DNA]</scope>
    <source>
        <strain evidence="1 2">ATCC 35905</strain>
    </source>
</reference>
<evidence type="ECO:0000313" key="2">
    <source>
        <dbReference type="Proteomes" id="UP000186308"/>
    </source>
</evidence>
<organism evidence="1 2">
    <name type="scientific">Acidiphilium rubrum</name>
    <dbReference type="NCBI Taxonomy" id="526"/>
    <lineage>
        <taxon>Bacteria</taxon>
        <taxon>Pseudomonadati</taxon>
        <taxon>Pseudomonadota</taxon>
        <taxon>Alphaproteobacteria</taxon>
        <taxon>Acetobacterales</taxon>
        <taxon>Acidocellaceae</taxon>
        <taxon>Acidiphilium</taxon>
    </lineage>
</organism>
<dbReference type="Proteomes" id="UP000186308">
    <property type="component" value="Unassembled WGS sequence"/>
</dbReference>
<accession>A0A8G2CL79</accession>
<sequence length="711" mass="73258">MVVASGNPLASSAGRILSSSLAASSSGAPLPTGFSGPYPSVITGLAGWWDAGALSGVLDLNGNVVGSFNSTVGALADKTGQGAALVPFHYFVNVTPNPTLVVPRINGFLGAVGSPDATIAQYGPSLDPDWGLSLAALDLGNAAAWTVYLVWTRPNWRQGTYQVNNDPTPLIHDMASGITVVQAGGPTGVGLVLFANTPHSVTITPTLARRHSHALIMRNTPGSGVDVWLDGVPVVTAAANPLPASSGGQVLLFHDSTAQGSAQCWFHEAAHWARALDAADIATLIACQGRWVLRSRRGVNLLVMGQSNAEWFVQSGAPLALARGVAWYLGAASWAATSLQSGSYISPARYSMVSGHPISNSSPPLFPPGAGSGTFLTNPGDGSSPSTWALGPDGQALTAYLTGAQALVSAADASDIAFLLWPWSEQDSTTPYSNKALYKGSVVQLAAATRGLFGRSAAQMPLLMWSAIPYETDAGVQMVRESVFDLAQDPTQGIRMFVSQTADSNPLNATWNPVTGIFAGGDPEHRDQPDLLRYGQIGSHVAARAMIALGLSDTISPAAFPVSGLPIAGGPSIVHAYQATPTEVVLTIKHDAGNDLIVPLQATNGAGFAVMDGGTVANPGPIIAATAAVRIDATHVSVTLARAPASPASQCLFYYPYGSNQIGRGDAVTDNLSQVTPPVGWSMAADLGASFSINMPLQATAYGVPLATVPD</sequence>
<comment type="caution">
    <text evidence="1">The sequence shown here is derived from an EMBL/GenBank/DDBJ whole genome shotgun (WGS) entry which is preliminary data.</text>
</comment>
<keyword evidence="2" id="KW-1185">Reference proteome</keyword>
<protein>
    <submittedName>
        <fullName evidence="1">Uncharacterized protein</fullName>
    </submittedName>
</protein>
<dbReference type="EMBL" id="FTNE01000012">
    <property type="protein sequence ID" value="SIQ95398.1"/>
    <property type="molecule type" value="Genomic_DNA"/>
</dbReference>
<gene>
    <name evidence="1" type="ORF">SAMN05421828_11276</name>
</gene>
<evidence type="ECO:0000313" key="1">
    <source>
        <dbReference type="EMBL" id="SIQ95398.1"/>
    </source>
</evidence>
<proteinExistence type="predicted"/>